<reference evidence="1" key="1">
    <citation type="journal article" date="2015" name="MBio">
        <title>Eco-Evolutionary Dynamics of Episomes among Ecologically Cohesive Bacterial Populations.</title>
        <authorList>
            <person name="Xue H."/>
            <person name="Cordero O.X."/>
            <person name="Camas F.M."/>
            <person name="Trimble W."/>
            <person name="Meyer F."/>
            <person name="Guglielmini J."/>
            <person name="Rocha E.P."/>
            <person name="Polz M.F."/>
        </authorList>
    </citation>
    <scope>NUCLEOTIDE SEQUENCE</scope>
    <source>
        <strain evidence="1">5S_214</strain>
    </source>
</reference>
<dbReference type="AlphaFoldDB" id="A0A0H3ZUL1"/>
<name>A0A0H3ZUL1_VIBSP</name>
<sequence>MICIRQSAENKSETTKVSKVNLDKLGNMKIPNRLGMQ</sequence>
<accession>A0A0H3ZUL1</accession>
<organism evidence="1">
    <name type="scientific">Vibrio splendidus</name>
    <dbReference type="NCBI Taxonomy" id="29497"/>
    <lineage>
        <taxon>Bacteria</taxon>
        <taxon>Pseudomonadati</taxon>
        <taxon>Pseudomonadota</taxon>
        <taxon>Gammaproteobacteria</taxon>
        <taxon>Vibrionales</taxon>
        <taxon>Vibrionaceae</taxon>
        <taxon>Vibrio</taxon>
    </lineage>
</organism>
<protein>
    <submittedName>
        <fullName evidence="1">Uncharacterized protein</fullName>
    </submittedName>
</protein>
<proteinExistence type="predicted"/>
<dbReference type="EMBL" id="KP795539">
    <property type="protein sequence ID" value="AKN37544.1"/>
    <property type="molecule type" value="Genomic_DNA"/>
</dbReference>
<evidence type="ECO:0000313" key="1">
    <source>
        <dbReference type="EMBL" id="AKN37544.1"/>
    </source>
</evidence>